<proteinExistence type="predicted"/>
<sequence>MKLLVLALNSFYYSSCLFLQSRRLLSSVSTNQFKWNSTTSVIITNPTLVIMESCSTMSQLRQIQAHMTRTGLITHTFPVSRVLAFCALADGGDIRYAHVLFDQIEKPNTYMWNTMIRGYCKAEIPNFAFSFFRRMVGEHVEMDCRSFVFALKSCERFETVVESESVHCMVCKMGFESELLVRNGLIHFYADRGRLKLARKLFDESSLRDVVTWTSMIDGYASRNYSEEAMSLFKLMLSSGIEPNEVTFIALLSACSQKGQLSMGKSIHEFVEKKNKYCSLSLHNALLDMYVKCNSLMAARELFNKMESRDVFSWTSMVNGYAKCGDLESARELFDQTPEKNVVTWNALISGYSQNNKPVEAVKLFHEMIEAGMIPVEHTLVSVLSACGQLSFLNLGQWLLKYFINSRRTCLTVTLANAFIDMYAKCGCIDAATEIFNAMTKRDLVSWNSIIAAYATNGCARQAMNLFDQMVRSGFKPDDITFVSLLTACSHGGLVSAGREYFESMERNYGTEPKREHYSCMIDLLGRNGLLEEAYKLITNMPMEPCEAAWGSLLNACKIHGNVELAKLSAGNVLSLDPKDSGIYVLLANICAKEKGWGDVKMARSLMREKGVKKIPGRSLVEIEGEFLEFLVADESHPQTEEIYKVLNEIYFLTELEDYRCECDPPTMNLQNGDDS</sequence>
<dbReference type="Pfam" id="PF20431">
    <property type="entry name" value="E_motif"/>
    <property type="match status" value="1"/>
</dbReference>
<feature type="repeat" description="PPR" evidence="2">
    <location>
        <begin position="108"/>
        <end position="142"/>
    </location>
</feature>
<evidence type="ECO:0008006" key="5">
    <source>
        <dbReference type="Google" id="ProtNLM"/>
    </source>
</evidence>
<feature type="repeat" description="PPR" evidence="2">
    <location>
        <begin position="341"/>
        <end position="375"/>
    </location>
</feature>
<dbReference type="Pfam" id="PF13041">
    <property type="entry name" value="PPR_2"/>
    <property type="match status" value="3"/>
</dbReference>
<keyword evidence="4" id="KW-1185">Reference proteome</keyword>
<dbReference type="InterPro" id="IPR002885">
    <property type="entry name" value="PPR_rpt"/>
</dbReference>
<dbReference type="GO" id="GO:0003723">
    <property type="term" value="F:RNA binding"/>
    <property type="evidence" value="ECO:0007669"/>
    <property type="project" value="InterPro"/>
</dbReference>
<feature type="repeat" description="PPR" evidence="2">
    <location>
        <begin position="443"/>
        <end position="477"/>
    </location>
</feature>
<accession>A0AAE1J9J8</accession>
<dbReference type="InterPro" id="IPR046848">
    <property type="entry name" value="E_motif"/>
</dbReference>
<dbReference type="AlphaFoldDB" id="A0AAE1J9J8"/>
<evidence type="ECO:0000256" key="1">
    <source>
        <dbReference type="ARBA" id="ARBA00022737"/>
    </source>
</evidence>
<reference evidence="3" key="1">
    <citation type="submission" date="2023-10" db="EMBL/GenBank/DDBJ databases">
        <title>Chromosome-level genome of the transformable northern wattle, Acacia crassicarpa.</title>
        <authorList>
            <person name="Massaro I."/>
            <person name="Sinha N.R."/>
            <person name="Poethig S."/>
            <person name="Leichty A.R."/>
        </authorList>
    </citation>
    <scope>NUCLEOTIDE SEQUENCE</scope>
    <source>
        <strain evidence="3">Acra3RX</strain>
        <tissue evidence="3">Leaf</tissue>
    </source>
</reference>
<organism evidence="3 4">
    <name type="scientific">Acacia crassicarpa</name>
    <name type="common">northern wattle</name>
    <dbReference type="NCBI Taxonomy" id="499986"/>
    <lineage>
        <taxon>Eukaryota</taxon>
        <taxon>Viridiplantae</taxon>
        <taxon>Streptophyta</taxon>
        <taxon>Embryophyta</taxon>
        <taxon>Tracheophyta</taxon>
        <taxon>Spermatophyta</taxon>
        <taxon>Magnoliopsida</taxon>
        <taxon>eudicotyledons</taxon>
        <taxon>Gunneridae</taxon>
        <taxon>Pentapetalae</taxon>
        <taxon>rosids</taxon>
        <taxon>fabids</taxon>
        <taxon>Fabales</taxon>
        <taxon>Fabaceae</taxon>
        <taxon>Caesalpinioideae</taxon>
        <taxon>mimosoid clade</taxon>
        <taxon>Acacieae</taxon>
        <taxon>Acacia</taxon>
    </lineage>
</organism>
<comment type="caution">
    <text evidence="3">The sequence shown here is derived from an EMBL/GenBank/DDBJ whole genome shotgun (WGS) entry which is preliminary data.</text>
</comment>
<dbReference type="GO" id="GO:0009451">
    <property type="term" value="P:RNA modification"/>
    <property type="evidence" value="ECO:0007669"/>
    <property type="project" value="InterPro"/>
</dbReference>
<evidence type="ECO:0000256" key="2">
    <source>
        <dbReference type="PROSITE-ProRule" id="PRU00708"/>
    </source>
</evidence>
<gene>
    <name evidence="3" type="ORF">QN277_026114</name>
</gene>
<dbReference type="Gene3D" id="1.25.40.10">
    <property type="entry name" value="Tetratricopeptide repeat domain"/>
    <property type="match status" value="4"/>
</dbReference>
<name>A0AAE1J9J8_9FABA</name>
<dbReference type="InterPro" id="IPR011990">
    <property type="entry name" value="TPR-like_helical_dom_sf"/>
</dbReference>
<dbReference type="PANTHER" id="PTHR47926:SF387">
    <property type="entry name" value="PENTATRICOPEPTIDE REPEAT-CONTAINING PROTEIN"/>
    <property type="match status" value="1"/>
</dbReference>
<dbReference type="Proteomes" id="UP001293593">
    <property type="component" value="Unassembled WGS sequence"/>
</dbReference>
<keyword evidence="1" id="KW-0677">Repeat</keyword>
<dbReference type="EMBL" id="JAWXYG010000008">
    <property type="protein sequence ID" value="KAK4265006.1"/>
    <property type="molecule type" value="Genomic_DNA"/>
</dbReference>
<dbReference type="PANTHER" id="PTHR47926">
    <property type="entry name" value="PENTATRICOPEPTIDE REPEAT-CONTAINING PROTEIN"/>
    <property type="match status" value="1"/>
</dbReference>
<dbReference type="SUPFAM" id="SSF48452">
    <property type="entry name" value="TPR-like"/>
    <property type="match status" value="2"/>
</dbReference>
<evidence type="ECO:0000313" key="4">
    <source>
        <dbReference type="Proteomes" id="UP001293593"/>
    </source>
</evidence>
<dbReference type="NCBIfam" id="TIGR00756">
    <property type="entry name" value="PPR"/>
    <property type="match status" value="6"/>
</dbReference>
<dbReference type="FunFam" id="1.25.40.10:FF:000348">
    <property type="entry name" value="Pentatricopeptide repeat-containing protein chloroplastic"/>
    <property type="match status" value="1"/>
</dbReference>
<protein>
    <recommendedName>
        <fullName evidence="5">Pentatricopeptide repeat-containing protein</fullName>
    </recommendedName>
</protein>
<dbReference type="Pfam" id="PF12854">
    <property type="entry name" value="PPR_1"/>
    <property type="match status" value="1"/>
</dbReference>
<dbReference type="FunFam" id="1.25.40.10:FF:000470">
    <property type="entry name" value="Pentatricopeptide repeat-containing protein At5g66520"/>
    <property type="match status" value="1"/>
</dbReference>
<dbReference type="InterPro" id="IPR046960">
    <property type="entry name" value="PPR_At4g14850-like_plant"/>
</dbReference>
<dbReference type="FunFam" id="1.25.40.10:FF:000184">
    <property type="entry name" value="Pentatricopeptide repeat-containing protein, chloroplastic"/>
    <property type="match status" value="1"/>
</dbReference>
<evidence type="ECO:0000313" key="3">
    <source>
        <dbReference type="EMBL" id="KAK4265006.1"/>
    </source>
</evidence>
<feature type="repeat" description="PPR" evidence="2">
    <location>
        <begin position="209"/>
        <end position="243"/>
    </location>
</feature>
<dbReference type="Pfam" id="PF01535">
    <property type="entry name" value="PPR"/>
    <property type="match status" value="2"/>
</dbReference>
<feature type="repeat" description="PPR" evidence="2">
    <location>
        <begin position="310"/>
        <end position="340"/>
    </location>
</feature>
<dbReference type="PROSITE" id="PS51375">
    <property type="entry name" value="PPR"/>
    <property type="match status" value="5"/>
</dbReference>